<protein>
    <submittedName>
        <fullName evidence="2">Uncharacterized protein</fullName>
    </submittedName>
</protein>
<evidence type="ECO:0000313" key="3">
    <source>
        <dbReference type="Proteomes" id="UP000766550"/>
    </source>
</evidence>
<dbReference type="Pfam" id="PF25257">
    <property type="entry name" value="DUF7858"/>
    <property type="match status" value="1"/>
</dbReference>
<comment type="caution">
    <text evidence="2">The sequence shown here is derived from an EMBL/GenBank/DDBJ whole genome shotgun (WGS) entry which is preliminary data.</text>
</comment>
<proteinExistence type="predicted"/>
<dbReference type="Proteomes" id="UP000766550">
    <property type="component" value="Unassembled WGS sequence"/>
</dbReference>
<reference evidence="2 3" key="1">
    <citation type="submission" date="2021-06" db="EMBL/GenBank/DDBJ databases">
        <title>New haloarchaea isolates fom saline soil.</title>
        <authorList>
            <person name="Duran-Viseras A."/>
            <person name="Sanchez-Porro C.S."/>
            <person name="Ventosa A."/>
        </authorList>
    </citation>
    <scope>NUCLEOTIDE SEQUENCE [LARGE SCALE GENOMIC DNA]</scope>
    <source>
        <strain evidence="2 3">JCM 183640</strain>
    </source>
</reference>
<evidence type="ECO:0000256" key="1">
    <source>
        <dbReference type="SAM" id="MobiDB-lite"/>
    </source>
</evidence>
<dbReference type="AlphaFoldDB" id="A0A8J8C9L3"/>
<keyword evidence="3" id="KW-1185">Reference proteome</keyword>
<feature type="compositionally biased region" description="Basic and acidic residues" evidence="1">
    <location>
        <begin position="156"/>
        <end position="166"/>
    </location>
</feature>
<accession>A0A8J8C9L3</accession>
<dbReference type="RefSeq" id="WP_162318388.1">
    <property type="nucleotide sequence ID" value="NZ_JAHQXF010000002.1"/>
</dbReference>
<dbReference type="EMBL" id="JAHQXF010000002">
    <property type="protein sequence ID" value="MBV0925570.1"/>
    <property type="molecule type" value="Genomic_DNA"/>
</dbReference>
<gene>
    <name evidence="2" type="ORF">KTS45_15290</name>
</gene>
<dbReference type="OrthoDB" id="239492at2157"/>
<name>A0A8J8C9L3_9EURY</name>
<dbReference type="InterPro" id="IPR057180">
    <property type="entry name" value="DUF7858"/>
</dbReference>
<evidence type="ECO:0000313" key="2">
    <source>
        <dbReference type="EMBL" id="MBV0925570.1"/>
    </source>
</evidence>
<feature type="region of interest" description="Disordered" evidence="1">
    <location>
        <begin position="145"/>
        <end position="166"/>
    </location>
</feature>
<sequence length="166" mass="17214">MGLSEIAAGIEVTERQRECGVAAVDDTDASLTERLCPFEESLPCSASEAATVVEAYAGGTAVDACGHAAEVPPVTAAKTLHLLGEQVSPVGPRGREIVRDWLTGDLSRRDAMELTGVGERTFALAAYVESHDPLPAARDAVEGALSSPLGETDPLGEARSDVGELL</sequence>
<organism evidence="2 3">
    <name type="scientific">Haloarcula limicola</name>
    <dbReference type="NCBI Taxonomy" id="1429915"/>
    <lineage>
        <taxon>Archaea</taxon>
        <taxon>Methanobacteriati</taxon>
        <taxon>Methanobacteriota</taxon>
        <taxon>Stenosarchaea group</taxon>
        <taxon>Halobacteria</taxon>
        <taxon>Halobacteriales</taxon>
        <taxon>Haloarculaceae</taxon>
        <taxon>Haloarcula</taxon>
    </lineage>
</organism>